<sequence>MSSSLHNTTYIYTRYKLINHNLVLKQGGIYNATLSFPSNFPNQPPQMKFNQEMWHPNVYPDGRVCISILHPPGMAIK</sequence>
<keyword evidence="7" id="KW-1185">Reference proteome</keyword>
<gene>
    <name evidence="6" type="ORF">PY03603</name>
</gene>
<dbReference type="PROSITE" id="PS50127">
    <property type="entry name" value="UBC_2"/>
    <property type="match status" value="1"/>
</dbReference>
<organism evidence="6 7">
    <name type="scientific">Plasmodium yoelii yoelii</name>
    <dbReference type="NCBI Taxonomy" id="73239"/>
    <lineage>
        <taxon>Eukaryota</taxon>
        <taxon>Sar</taxon>
        <taxon>Alveolata</taxon>
        <taxon>Apicomplexa</taxon>
        <taxon>Aconoidasida</taxon>
        <taxon>Haemosporida</taxon>
        <taxon>Plasmodiidae</taxon>
        <taxon>Plasmodium</taxon>
        <taxon>Plasmodium (Vinckeia)</taxon>
    </lineage>
</organism>
<dbReference type="PANTHER" id="PTHR24067">
    <property type="entry name" value="UBIQUITIN-CONJUGATING ENZYME E2"/>
    <property type="match status" value="1"/>
</dbReference>
<keyword evidence="4" id="KW-0067">ATP-binding</keyword>
<protein>
    <submittedName>
        <fullName evidence="6">Ubiquitin carrier protein-related</fullName>
    </submittedName>
</protein>
<dbReference type="AlphaFoldDB" id="Q7RIL6"/>
<dbReference type="GO" id="GO:0005524">
    <property type="term" value="F:ATP binding"/>
    <property type="evidence" value="ECO:0007669"/>
    <property type="project" value="UniProtKB-UniRule"/>
</dbReference>
<feature type="domain" description="UBC core" evidence="5">
    <location>
        <begin position="1"/>
        <end position="77"/>
    </location>
</feature>
<dbReference type="PROSITE" id="PS00183">
    <property type="entry name" value="UBC_1"/>
    <property type="match status" value="1"/>
</dbReference>
<dbReference type="GO" id="GO:0016740">
    <property type="term" value="F:transferase activity"/>
    <property type="evidence" value="ECO:0007669"/>
    <property type="project" value="UniProtKB-KW"/>
</dbReference>
<reference evidence="6 7" key="1">
    <citation type="journal article" date="2002" name="Nature">
        <title>Genome sequence and comparative analysis of the model rodent malaria parasite Plasmodium yoelii yoelii.</title>
        <authorList>
            <person name="Carlton J.M."/>
            <person name="Angiuoli S.V."/>
            <person name="Suh B.B."/>
            <person name="Kooij T.W."/>
            <person name="Pertea M."/>
            <person name="Silva J.C."/>
            <person name="Ermolaeva M.D."/>
            <person name="Allen J.E."/>
            <person name="Selengut J.D."/>
            <person name="Koo H.L."/>
            <person name="Peterson J.D."/>
            <person name="Pop M."/>
            <person name="Kosack D.S."/>
            <person name="Shumway M.F."/>
            <person name="Bidwell S.L."/>
            <person name="Shallom S.J."/>
            <person name="van Aken S.E."/>
            <person name="Riedmuller S.B."/>
            <person name="Feldblyum T.V."/>
            <person name="Cho J.K."/>
            <person name="Quackenbush J."/>
            <person name="Sedegah M."/>
            <person name="Shoaibi A."/>
            <person name="Cummings L.M."/>
            <person name="Florens L."/>
            <person name="Yates J.R."/>
            <person name="Raine J.D."/>
            <person name="Sinden R.E."/>
            <person name="Harris M.A."/>
            <person name="Cunningham D.A."/>
            <person name="Preiser P.R."/>
            <person name="Bergman L.W."/>
            <person name="Vaidya A.B."/>
            <person name="van Lin L.H."/>
            <person name="Janse C.J."/>
            <person name="Waters A.P."/>
            <person name="Smith H.O."/>
            <person name="White O.R."/>
            <person name="Salzberg S.L."/>
            <person name="Venter J.C."/>
            <person name="Fraser C.M."/>
            <person name="Hoffman S.L."/>
            <person name="Gardner M.J."/>
            <person name="Carucci D.J."/>
        </authorList>
    </citation>
    <scope>NUCLEOTIDE SEQUENCE [LARGE SCALE GENOMIC DNA]</scope>
    <source>
        <strain evidence="6 7">17XNL</strain>
    </source>
</reference>
<dbReference type="Gene3D" id="3.10.110.10">
    <property type="entry name" value="Ubiquitin Conjugating Enzyme"/>
    <property type="match status" value="1"/>
</dbReference>
<evidence type="ECO:0000259" key="5">
    <source>
        <dbReference type="PROSITE" id="PS50127"/>
    </source>
</evidence>
<name>Q7RIL6_PLAYO</name>
<dbReference type="InterPro" id="IPR016135">
    <property type="entry name" value="UBQ-conjugating_enzyme/RWD"/>
</dbReference>
<evidence type="ECO:0000256" key="4">
    <source>
        <dbReference type="RuleBase" id="RU362109"/>
    </source>
</evidence>
<evidence type="ECO:0000256" key="1">
    <source>
        <dbReference type="ARBA" id="ARBA00022679"/>
    </source>
</evidence>
<dbReference type="InParanoid" id="Q7RIL6"/>
<evidence type="ECO:0000313" key="7">
    <source>
        <dbReference type="Proteomes" id="UP000008553"/>
    </source>
</evidence>
<dbReference type="EMBL" id="AABL01001050">
    <property type="protein sequence ID" value="EAA15349.1"/>
    <property type="molecule type" value="Genomic_DNA"/>
</dbReference>
<dbReference type="PaxDb" id="73239-Q7RIL6"/>
<evidence type="ECO:0000256" key="3">
    <source>
        <dbReference type="PROSITE-ProRule" id="PRU10133"/>
    </source>
</evidence>
<accession>Q7RIL6</accession>
<keyword evidence="1" id="KW-0808">Transferase</keyword>
<comment type="caution">
    <text evidence="6">The sequence shown here is derived from an EMBL/GenBank/DDBJ whole genome shotgun (WGS) entry which is preliminary data.</text>
</comment>
<dbReference type="Proteomes" id="UP000008553">
    <property type="component" value="Unassembled WGS sequence"/>
</dbReference>
<evidence type="ECO:0000313" key="6">
    <source>
        <dbReference type="EMBL" id="EAA15349.1"/>
    </source>
</evidence>
<evidence type="ECO:0000256" key="2">
    <source>
        <dbReference type="ARBA" id="ARBA00022786"/>
    </source>
</evidence>
<dbReference type="InterPro" id="IPR000608">
    <property type="entry name" value="UBC"/>
</dbReference>
<dbReference type="SUPFAM" id="SSF54495">
    <property type="entry name" value="UBC-like"/>
    <property type="match status" value="1"/>
</dbReference>
<proteinExistence type="inferred from homology"/>
<comment type="similarity">
    <text evidence="4">Belongs to the ubiquitin-conjugating enzyme family.</text>
</comment>
<keyword evidence="4" id="KW-0547">Nucleotide-binding</keyword>
<dbReference type="Pfam" id="PF00179">
    <property type="entry name" value="UQ_con"/>
    <property type="match status" value="1"/>
</dbReference>
<dbReference type="STRING" id="73239.Q7RIL6"/>
<feature type="active site" description="Glycyl thioester intermediate" evidence="3">
    <location>
        <position position="65"/>
    </location>
</feature>
<keyword evidence="2 4" id="KW-0833">Ubl conjugation pathway</keyword>
<dbReference type="InterPro" id="IPR023313">
    <property type="entry name" value="UBQ-conjugating_AS"/>
</dbReference>
<dbReference type="InterPro" id="IPR050113">
    <property type="entry name" value="Ub_conjugating_enzyme"/>
</dbReference>